<dbReference type="Proteomes" id="UP001212841">
    <property type="component" value="Unassembled WGS sequence"/>
</dbReference>
<dbReference type="SUPFAM" id="SSF50630">
    <property type="entry name" value="Acid proteases"/>
    <property type="match status" value="1"/>
</dbReference>
<gene>
    <name evidence="2" type="ORF">HK097_008370</name>
</gene>
<feature type="compositionally biased region" description="Basic residues" evidence="1">
    <location>
        <begin position="29"/>
        <end position="42"/>
    </location>
</feature>
<organism evidence="2 3">
    <name type="scientific">Rhizophlyctis rosea</name>
    <dbReference type="NCBI Taxonomy" id="64517"/>
    <lineage>
        <taxon>Eukaryota</taxon>
        <taxon>Fungi</taxon>
        <taxon>Fungi incertae sedis</taxon>
        <taxon>Chytridiomycota</taxon>
        <taxon>Chytridiomycota incertae sedis</taxon>
        <taxon>Chytridiomycetes</taxon>
        <taxon>Rhizophlyctidales</taxon>
        <taxon>Rhizophlyctidaceae</taxon>
        <taxon>Rhizophlyctis</taxon>
    </lineage>
</organism>
<dbReference type="AlphaFoldDB" id="A0AAD5SIB4"/>
<dbReference type="EMBL" id="JADGJD010000049">
    <property type="protein sequence ID" value="KAJ3056030.1"/>
    <property type="molecule type" value="Genomic_DNA"/>
</dbReference>
<keyword evidence="3" id="KW-1185">Reference proteome</keyword>
<feature type="compositionally biased region" description="Basic and acidic residues" evidence="1">
    <location>
        <begin position="19"/>
        <end position="28"/>
    </location>
</feature>
<evidence type="ECO:0000313" key="3">
    <source>
        <dbReference type="Proteomes" id="UP001212841"/>
    </source>
</evidence>
<comment type="caution">
    <text evidence="2">The sequence shown here is derived from an EMBL/GenBank/DDBJ whole genome shotgun (WGS) entry which is preliminary data.</text>
</comment>
<proteinExistence type="predicted"/>
<evidence type="ECO:0000256" key="1">
    <source>
        <dbReference type="SAM" id="MobiDB-lite"/>
    </source>
</evidence>
<accession>A0AAD5SIB4</accession>
<reference evidence="2" key="1">
    <citation type="submission" date="2020-05" db="EMBL/GenBank/DDBJ databases">
        <title>Phylogenomic resolution of chytrid fungi.</title>
        <authorList>
            <person name="Stajich J.E."/>
            <person name="Amses K."/>
            <person name="Simmons R."/>
            <person name="Seto K."/>
            <person name="Myers J."/>
            <person name="Bonds A."/>
            <person name="Quandt C.A."/>
            <person name="Barry K."/>
            <person name="Liu P."/>
            <person name="Grigoriev I."/>
            <person name="Longcore J.E."/>
            <person name="James T.Y."/>
        </authorList>
    </citation>
    <scope>NUCLEOTIDE SEQUENCE</scope>
    <source>
        <strain evidence="2">JEL0318</strain>
    </source>
</reference>
<evidence type="ECO:0000313" key="2">
    <source>
        <dbReference type="EMBL" id="KAJ3056030.1"/>
    </source>
</evidence>
<protein>
    <submittedName>
        <fullName evidence="2">Uncharacterized protein</fullName>
    </submittedName>
</protein>
<name>A0AAD5SIB4_9FUNG</name>
<feature type="region of interest" description="Disordered" evidence="1">
    <location>
        <begin position="1"/>
        <end position="55"/>
    </location>
</feature>
<dbReference type="InterPro" id="IPR021109">
    <property type="entry name" value="Peptidase_aspartic_dom_sf"/>
</dbReference>
<sequence length="382" mass="41494">MGEQEAPRMRFIQTIKSLTPREYDDDGKLKHRKQSPLHKRRVSPTTTSKPNHSAEVPSDWQVLVQMLPAGVREDWEGDAPVQDPALFRLVTTLYAEGLKDSQKYQACGVISPEGIEWFEDRDAAMSAYQKQLSSHDGLAFLACMPGYKSDVYIRGAFQLVLSVEASQYDVDPATTLFDRHDSSGGDVEDDGAVFDTGCQKTCLSAHLFTPALRRSLPRSPVHAATGLVTAAFVPGEFHIAIGDSHDWLTPITVNDPCVTQESLIGMDIISQFRWRLGQAGSGLYGVEGVEANEEFHASPVSTELFSAEVVSADPDPEPELEVVPVEPPPRADVVPTAIDVSVTVMTVVLVVGVPKVVTVETKGVVEVDLAGIVVSVEVKAEV</sequence>